<comment type="caution">
    <text evidence="1">The sequence shown here is derived from an EMBL/GenBank/DDBJ whole genome shotgun (WGS) entry which is preliminary data.</text>
</comment>
<dbReference type="RefSeq" id="WP_224609856.1">
    <property type="nucleotide sequence ID" value="NZ_JAIQXV010000012.1"/>
</dbReference>
<name>A0ABW1ZSD0_9DEIO</name>
<evidence type="ECO:0000313" key="1">
    <source>
        <dbReference type="EMBL" id="MFC6663855.1"/>
    </source>
</evidence>
<proteinExistence type="predicted"/>
<gene>
    <name evidence="1" type="ORF">ACFP90_28080</name>
</gene>
<dbReference type="Proteomes" id="UP001596317">
    <property type="component" value="Unassembled WGS sequence"/>
</dbReference>
<evidence type="ECO:0008006" key="3">
    <source>
        <dbReference type="Google" id="ProtNLM"/>
    </source>
</evidence>
<accession>A0ABW1ZSD0</accession>
<dbReference type="EMBL" id="JBHSWB010000004">
    <property type="protein sequence ID" value="MFC6663855.1"/>
    <property type="molecule type" value="Genomic_DNA"/>
</dbReference>
<dbReference type="SUPFAM" id="SSF109709">
    <property type="entry name" value="KorB DNA-binding domain-like"/>
    <property type="match status" value="1"/>
</dbReference>
<keyword evidence="2" id="KW-1185">Reference proteome</keyword>
<organism evidence="1 2">
    <name type="scientific">Deinococcus multiflagellatus</name>
    <dbReference type="NCBI Taxonomy" id="1656887"/>
    <lineage>
        <taxon>Bacteria</taxon>
        <taxon>Thermotogati</taxon>
        <taxon>Deinococcota</taxon>
        <taxon>Deinococci</taxon>
        <taxon>Deinococcales</taxon>
        <taxon>Deinococcaceae</taxon>
        <taxon>Deinococcus</taxon>
    </lineage>
</organism>
<reference evidence="2" key="1">
    <citation type="journal article" date="2019" name="Int. J. Syst. Evol. Microbiol.">
        <title>The Global Catalogue of Microorganisms (GCM) 10K type strain sequencing project: providing services to taxonomists for standard genome sequencing and annotation.</title>
        <authorList>
            <consortium name="The Broad Institute Genomics Platform"/>
            <consortium name="The Broad Institute Genome Sequencing Center for Infectious Disease"/>
            <person name="Wu L."/>
            <person name="Ma J."/>
        </authorList>
    </citation>
    <scope>NUCLEOTIDE SEQUENCE [LARGE SCALE GENOMIC DNA]</scope>
    <source>
        <strain evidence="2">CCUG 63830</strain>
    </source>
</reference>
<sequence>MSTPLPAEGASPLLPLLPLPAPTRIAVPLMDIEEADTSGAVNLTRSSIQHIGMTQAVTLEVNPGQPHVVLDGKRRVQNARLLGMETVAADLYPPLTAEQRAHLKISLHLRGPNRADEARTLLDLARAHALPLDHPDTADQLKVLSGLSKGHIRRVLKLANLPADVLALIGTSVSEGVASGVANLQGDHRDQAVQAIRAKAAQDEQFTGQDLKEVQQARSTLMGQHLGAVTLPSLLTLTPLQALASDVRILASERNISLADLIRELQQGDQVPAPDPFGALFGHAPTPSAPGPEAAAITPPSWLTDGAAPWDLPVPAPAPITEEPAPPQPAFDTAVQPWAVPEAPLPPAAEPAPTPASPVVLSSGLDLDTLFAAPALNTPVEAQAPVAPFIPGAAGGSSGRTRPGRR</sequence>
<evidence type="ECO:0000313" key="2">
    <source>
        <dbReference type="Proteomes" id="UP001596317"/>
    </source>
</evidence>
<protein>
    <recommendedName>
        <fullName evidence="3">ParB/Sulfiredoxin domain-containing protein</fullName>
    </recommendedName>
</protein>